<keyword evidence="3 6" id="KW-0812">Transmembrane</keyword>
<feature type="transmembrane region" description="Helical" evidence="6">
    <location>
        <begin position="352"/>
        <end position="371"/>
    </location>
</feature>
<keyword evidence="2" id="KW-1003">Cell membrane</keyword>
<gene>
    <name evidence="8" type="ORF">P5G51_008245</name>
</gene>
<evidence type="ECO:0000256" key="1">
    <source>
        <dbReference type="ARBA" id="ARBA00004651"/>
    </source>
</evidence>
<dbReference type="Proteomes" id="UP001228376">
    <property type="component" value="Unassembled WGS sequence"/>
</dbReference>
<feature type="transmembrane region" description="Helical" evidence="6">
    <location>
        <begin position="20"/>
        <end position="37"/>
    </location>
</feature>
<dbReference type="Gene3D" id="3.40.1710.10">
    <property type="entry name" value="abc type-2 transporter like domain"/>
    <property type="match status" value="1"/>
</dbReference>
<comment type="subcellular location">
    <subcellularLocation>
        <location evidence="1">Cell membrane</location>
        <topology evidence="1">Multi-pass membrane protein</topology>
    </subcellularLocation>
</comment>
<sequence>MKSILQTRWLHWKKQAAGLLFWLLLPIVGSILIHTLFQGFQQQTKVPVGMVMEEKSPMAMKLLHDIKHSPTLQVQVMDEAEALHLLEIHKLDSVFVLHSGYEEEIRNGNRDELLTGYRSNLSIAYTPVKEMIVSLVQEETSRSKAAYTIKGIADAAGKKQQWTWDEIVDTSNRIEKEENLLLTTFSFLPAADSLKPQEKTTLDIWAIWVLLHTLVSFFLMDWIIKEKQSGVFVRFSFMRYSYRQYLLGNALLYFFLLYIFDLIVAVVFHVVLQTSFSLYTPVILFALQLMLTSAGFLLALLFKHSFTFYSVSFAVVLMMTLASGSSILPGAFGSSSAWFLRLNPLQNFLHGGINYSFPAFCLLLITGWYFSKRKSIY</sequence>
<reference evidence="8 9" key="1">
    <citation type="submission" date="2023-10" db="EMBL/GenBank/DDBJ databases">
        <title>179-bfca-hs.</title>
        <authorList>
            <person name="Miliotis G."/>
            <person name="Sengupta P."/>
            <person name="Hameed A."/>
            <person name="Chuvochina M."/>
            <person name="Mcdonagh F."/>
            <person name="Simpson A.C."/>
            <person name="Singh N.K."/>
            <person name="Rekha P.D."/>
            <person name="Raman K."/>
            <person name="Hugenholtz P."/>
            <person name="Venkateswaran K."/>
        </authorList>
    </citation>
    <scope>NUCLEOTIDE SEQUENCE [LARGE SCALE GENOMIC DNA]</scope>
    <source>
        <strain evidence="8 9">179-BFC-A-HS</strain>
    </source>
</reference>
<organism evidence="8 9">
    <name type="scientific">Tigheibacillus jepli</name>
    <dbReference type="NCBI Taxonomy" id="3035914"/>
    <lineage>
        <taxon>Bacteria</taxon>
        <taxon>Bacillati</taxon>
        <taxon>Bacillota</taxon>
        <taxon>Bacilli</taxon>
        <taxon>Bacillales</taxon>
        <taxon>Bacillaceae</taxon>
        <taxon>Tigheibacillus</taxon>
    </lineage>
</organism>
<feature type="transmembrane region" description="Helical" evidence="6">
    <location>
        <begin position="245"/>
        <end position="272"/>
    </location>
</feature>
<keyword evidence="4 6" id="KW-1133">Transmembrane helix</keyword>
<feature type="transmembrane region" description="Helical" evidence="6">
    <location>
        <begin position="205"/>
        <end position="224"/>
    </location>
</feature>
<dbReference type="EMBL" id="JAROCA020000001">
    <property type="protein sequence ID" value="MDY0405390.1"/>
    <property type="molecule type" value="Genomic_DNA"/>
</dbReference>
<evidence type="ECO:0000256" key="4">
    <source>
        <dbReference type="ARBA" id="ARBA00022989"/>
    </source>
</evidence>
<evidence type="ECO:0000256" key="5">
    <source>
        <dbReference type="ARBA" id="ARBA00023136"/>
    </source>
</evidence>
<accession>A0ABU5CGF9</accession>
<evidence type="ECO:0000313" key="8">
    <source>
        <dbReference type="EMBL" id="MDY0405390.1"/>
    </source>
</evidence>
<dbReference type="InterPro" id="IPR013525">
    <property type="entry name" value="ABC2_TM"/>
</dbReference>
<feature type="transmembrane region" description="Helical" evidence="6">
    <location>
        <begin position="308"/>
        <end position="332"/>
    </location>
</feature>
<feature type="transmembrane region" description="Helical" evidence="6">
    <location>
        <begin position="278"/>
        <end position="301"/>
    </location>
</feature>
<comment type="caution">
    <text evidence="8">The sequence shown here is derived from an EMBL/GenBank/DDBJ whole genome shotgun (WGS) entry which is preliminary data.</text>
</comment>
<evidence type="ECO:0000313" key="9">
    <source>
        <dbReference type="Proteomes" id="UP001228376"/>
    </source>
</evidence>
<keyword evidence="5 6" id="KW-0472">Membrane</keyword>
<protein>
    <submittedName>
        <fullName evidence="8">ABC transporter permease</fullName>
    </submittedName>
</protein>
<dbReference type="PANTHER" id="PTHR30294">
    <property type="entry name" value="MEMBRANE COMPONENT OF ABC TRANSPORTER YHHJ-RELATED"/>
    <property type="match status" value="1"/>
</dbReference>
<dbReference type="RefSeq" id="WP_306065310.1">
    <property type="nucleotide sequence ID" value="NZ_JAROCA020000001.1"/>
</dbReference>
<feature type="domain" description="ABC-2 type transporter transmembrane" evidence="7">
    <location>
        <begin position="19"/>
        <end position="356"/>
    </location>
</feature>
<dbReference type="PANTHER" id="PTHR30294:SF29">
    <property type="entry name" value="MULTIDRUG ABC TRANSPORTER PERMEASE YBHS-RELATED"/>
    <property type="match status" value="1"/>
</dbReference>
<evidence type="ECO:0000256" key="3">
    <source>
        <dbReference type="ARBA" id="ARBA00022692"/>
    </source>
</evidence>
<name>A0ABU5CGF9_9BACI</name>
<evidence type="ECO:0000256" key="2">
    <source>
        <dbReference type="ARBA" id="ARBA00022475"/>
    </source>
</evidence>
<dbReference type="InterPro" id="IPR051449">
    <property type="entry name" value="ABC-2_transporter_component"/>
</dbReference>
<keyword evidence="9" id="KW-1185">Reference proteome</keyword>
<evidence type="ECO:0000259" key="7">
    <source>
        <dbReference type="Pfam" id="PF12698"/>
    </source>
</evidence>
<evidence type="ECO:0000256" key="6">
    <source>
        <dbReference type="SAM" id="Phobius"/>
    </source>
</evidence>
<dbReference type="Pfam" id="PF12698">
    <property type="entry name" value="ABC2_membrane_3"/>
    <property type="match status" value="1"/>
</dbReference>
<proteinExistence type="predicted"/>